<dbReference type="RefSeq" id="WP_322188272.1">
    <property type="nucleotide sequence ID" value="NZ_JAXLPB010000005.1"/>
</dbReference>
<keyword evidence="4" id="KW-1185">Reference proteome</keyword>
<sequence>MTLISKRTLTALSLGVALSFGLAAQSFAQDATTATEPAAGAATQSGGTAAGATSSTDGASPIEGEAPRNQVGDKFELPRYSEDNQVELITGLCGIQMKNMSEAACGCVAERSLTALSDPQRDYLIAAVVAPPVADRMLGDGRVGEPDQKTIFAFLEKESATCRAENASAEAPAGDPATGNGSDAAPATSGAPASAPETDAAPETGN</sequence>
<feature type="signal peptide" evidence="2">
    <location>
        <begin position="1"/>
        <end position="28"/>
    </location>
</feature>
<comment type="caution">
    <text evidence="3">The sequence shown here is derived from an EMBL/GenBank/DDBJ whole genome shotgun (WGS) entry which is preliminary data.</text>
</comment>
<organism evidence="3 4">
    <name type="scientific">Fulvimarina uroteuthidis</name>
    <dbReference type="NCBI Taxonomy" id="3098149"/>
    <lineage>
        <taxon>Bacteria</taxon>
        <taxon>Pseudomonadati</taxon>
        <taxon>Pseudomonadota</taxon>
        <taxon>Alphaproteobacteria</taxon>
        <taxon>Hyphomicrobiales</taxon>
        <taxon>Aurantimonadaceae</taxon>
        <taxon>Fulvimarina</taxon>
    </lineage>
</organism>
<dbReference type="EMBL" id="JAXLPB010000005">
    <property type="protein sequence ID" value="MDY8110573.1"/>
    <property type="molecule type" value="Genomic_DNA"/>
</dbReference>
<reference evidence="3 4" key="1">
    <citation type="submission" date="2023-12" db="EMBL/GenBank/DDBJ databases">
        <title>Description of Novel Strain Fulvimarina sp. 2208YS6-2-32 isolated from Uroteuthis (Photololigo) edulis.</title>
        <authorList>
            <person name="Park J.-S."/>
        </authorList>
    </citation>
    <scope>NUCLEOTIDE SEQUENCE [LARGE SCALE GENOMIC DNA]</scope>
    <source>
        <strain evidence="3 4">2208YS6-2-32</strain>
    </source>
</reference>
<feature type="compositionally biased region" description="Low complexity" evidence="1">
    <location>
        <begin position="182"/>
        <end position="196"/>
    </location>
</feature>
<protein>
    <submittedName>
        <fullName evidence="3">Uncharacterized protein</fullName>
    </submittedName>
</protein>
<dbReference type="Proteomes" id="UP001294412">
    <property type="component" value="Unassembled WGS sequence"/>
</dbReference>
<accession>A0ABU5I731</accession>
<feature type="region of interest" description="Disordered" evidence="1">
    <location>
        <begin position="163"/>
        <end position="206"/>
    </location>
</feature>
<evidence type="ECO:0000313" key="4">
    <source>
        <dbReference type="Proteomes" id="UP001294412"/>
    </source>
</evidence>
<feature type="compositionally biased region" description="Low complexity" evidence="1">
    <location>
        <begin position="38"/>
        <end position="60"/>
    </location>
</feature>
<feature type="region of interest" description="Disordered" evidence="1">
    <location>
        <begin position="38"/>
        <end position="70"/>
    </location>
</feature>
<name>A0ABU5I731_9HYPH</name>
<proteinExistence type="predicted"/>
<evidence type="ECO:0000256" key="2">
    <source>
        <dbReference type="SAM" id="SignalP"/>
    </source>
</evidence>
<keyword evidence="2" id="KW-0732">Signal</keyword>
<feature type="chain" id="PRO_5047101937" evidence="2">
    <location>
        <begin position="29"/>
        <end position="206"/>
    </location>
</feature>
<evidence type="ECO:0000256" key="1">
    <source>
        <dbReference type="SAM" id="MobiDB-lite"/>
    </source>
</evidence>
<evidence type="ECO:0000313" key="3">
    <source>
        <dbReference type="EMBL" id="MDY8110573.1"/>
    </source>
</evidence>
<gene>
    <name evidence="3" type="ORF">U0C82_15630</name>
</gene>